<keyword evidence="3" id="KW-1185">Reference proteome</keyword>
<gene>
    <name evidence="2" type="ORF">ACFPXP_06595</name>
</gene>
<dbReference type="InterPro" id="IPR027393">
    <property type="entry name" value="Virus_scaffolding_prot_C"/>
</dbReference>
<proteinExistence type="predicted"/>
<dbReference type="Pfam" id="PF08858">
    <property type="entry name" value="IDEAL"/>
    <property type="match status" value="1"/>
</dbReference>
<accession>A0ABW1IM06</accession>
<dbReference type="RefSeq" id="WP_379893466.1">
    <property type="nucleotide sequence ID" value="NZ_CBCSCT010000004.1"/>
</dbReference>
<organism evidence="2 3">
    <name type="scientific">Marinicrinis lubricantis</name>
    <dbReference type="NCBI Taxonomy" id="2086470"/>
    <lineage>
        <taxon>Bacteria</taxon>
        <taxon>Bacillati</taxon>
        <taxon>Bacillota</taxon>
        <taxon>Bacilli</taxon>
        <taxon>Bacillales</taxon>
        <taxon>Paenibacillaceae</taxon>
    </lineage>
</organism>
<protein>
    <submittedName>
        <fullName evidence="2">IDEAL domain-containing protein</fullName>
    </submittedName>
</protein>
<comment type="caution">
    <text evidence="2">The sequence shown here is derived from an EMBL/GenBank/DDBJ whole genome shotgun (WGS) entry which is preliminary data.</text>
</comment>
<dbReference type="EMBL" id="JBHSQV010000035">
    <property type="protein sequence ID" value="MFC5986099.1"/>
    <property type="molecule type" value="Genomic_DNA"/>
</dbReference>
<evidence type="ECO:0000313" key="3">
    <source>
        <dbReference type="Proteomes" id="UP001596250"/>
    </source>
</evidence>
<dbReference type="SMART" id="SM00914">
    <property type="entry name" value="IDEAL"/>
    <property type="match status" value="1"/>
</dbReference>
<name>A0ABW1IM06_9BACL</name>
<dbReference type="Proteomes" id="UP001596250">
    <property type="component" value="Unassembled WGS sequence"/>
</dbReference>
<feature type="domain" description="IDEAL" evidence="1">
    <location>
        <begin position="16"/>
        <end position="52"/>
    </location>
</feature>
<dbReference type="Gene3D" id="4.10.810.10">
    <property type="entry name" value="Virus Scaffolding Protein, Chain A"/>
    <property type="match status" value="1"/>
</dbReference>
<evidence type="ECO:0000259" key="1">
    <source>
        <dbReference type="SMART" id="SM00914"/>
    </source>
</evidence>
<dbReference type="InterPro" id="IPR014957">
    <property type="entry name" value="IDEAL_dom"/>
</dbReference>
<evidence type="ECO:0000313" key="2">
    <source>
        <dbReference type="EMBL" id="MFC5986099.1"/>
    </source>
</evidence>
<reference evidence="3" key="1">
    <citation type="journal article" date="2019" name="Int. J. Syst. Evol. Microbiol.">
        <title>The Global Catalogue of Microorganisms (GCM) 10K type strain sequencing project: providing services to taxonomists for standard genome sequencing and annotation.</title>
        <authorList>
            <consortium name="The Broad Institute Genomics Platform"/>
            <consortium name="The Broad Institute Genome Sequencing Center for Infectious Disease"/>
            <person name="Wu L."/>
            <person name="Ma J."/>
        </authorList>
    </citation>
    <scope>NUCLEOTIDE SEQUENCE [LARGE SCALE GENOMIC DNA]</scope>
    <source>
        <strain evidence="3">CCM 8749</strain>
    </source>
</reference>
<sequence length="71" mass="8110">MSIIYDALLSLHAEMFLDRAVAQFRLEKIKEEIDEALKNGDQDAFYTLTSELNSIRGQIENSPSSNQKKYA</sequence>